<proteinExistence type="predicted"/>
<evidence type="ECO:0008006" key="3">
    <source>
        <dbReference type="Google" id="ProtNLM"/>
    </source>
</evidence>
<sequence>MDRTEKERRKEDFESWITFMPDKIIVLKEALPFEISKNLDYSSSSLDLIERYLLDKYTREDFSKNENKYFLDQLASYLGTTCKRNWQNSFWDIELDDEQQAFFGVPILKIKESPLPPFSPYHTLTALFSRKRGNFLSTILESTKKMLERER</sequence>
<dbReference type="KEGG" id="chk:D4L85_00590"/>
<gene>
    <name evidence="1" type="ORF">D4L85_00590</name>
</gene>
<accession>A0A385SFG3</accession>
<reference evidence="2" key="1">
    <citation type="submission" date="2018-09" db="EMBL/GenBank/DDBJ databases">
        <title>Chryseolinea sp. KIS68-18 isolated from soil.</title>
        <authorList>
            <person name="Weon H.-Y."/>
            <person name="Kwon S.-W."/>
            <person name="Lee S.A."/>
        </authorList>
    </citation>
    <scope>NUCLEOTIDE SEQUENCE [LARGE SCALE GENOMIC DNA]</scope>
    <source>
        <strain evidence="2">KIS68-18</strain>
    </source>
</reference>
<evidence type="ECO:0000313" key="1">
    <source>
        <dbReference type="EMBL" id="AYB29171.1"/>
    </source>
</evidence>
<protein>
    <recommendedName>
        <fullName evidence="3">DUF3806 domain-containing protein</fullName>
    </recommendedName>
</protein>
<dbReference type="AlphaFoldDB" id="A0A385SFG3"/>
<dbReference type="Proteomes" id="UP000266183">
    <property type="component" value="Chromosome"/>
</dbReference>
<dbReference type="OrthoDB" id="8779193at2"/>
<dbReference type="RefSeq" id="WP_119752494.1">
    <property type="nucleotide sequence ID" value="NZ_CP032382.1"/>
</dbReference>
<evidence type="ECO:0000313" key="2">
    <source>
        <dbReference type="Proteomes" id="UP000266183"/>
    </source>
</evidence>
<organism evidence="1 2">
    <name type="scientific">Chryseolinea soli</name>
    <dbReference type="NCBI Taxonomy" id="2321403"/>
    <lineage>
        <taxon>Bacteria</taxon>
        <taxon>Pseudomonadati</taxon>
        <taxon>Bacteroidota</taxon>
        <taxon>Cytophagia</taxon>
        <taxon>Cytophagales</taxon>
        <taxon>Fulvivirgaceae</taxon>
        <taxon>Chryseolinea</taxon>
    </lineage>
</organism>
<dbReference type="EMBL" id="CP032382">
    <property type="protein sequence ID" value="AYB29171.1"/>
    <property type="molecule type" value="Genomic_DNA"/>
</dbReference>
<name>A0A385SFG3_9BACT</name>
<keyword evidence="2" id="KW-1185">Reference proteome</keyword>